<dbReference type="OrthoDB" id="128570at2759"/>
<protein>
    <submittedName>
        <fullName evidence="1">Uncharacterized protein</fullName>
    </submittedName>
</protein>
<comment type="caution">
    <text evidence="1">The sequence shown here is derived from an EMBL/GenBank/DDBJ whole genome shotgun (WGS) entry which is preliminary data.</text>
</comment>
<dbReference type="Proteomes" id="UP000198211">
    <property type="component" value="Unassembled WGS sequence"/>
</dbReference>
<keyword evidence="2" id="KW-1185">Reference proteome</keyword>
<reference evidence="2" key="1">
    <citation type="submission" date="2017-03" db="EMBL/GenBank/DDBJ databases">
        <title>Phytopthora megakarya and P. palmivora, two closely related causual agents of cacao black pod achieved similar genome size and gene model numbers by different mechanisms.</title>
        <authorList>
            <person name="Ali S."/>
            <person name="Shao J."/>
            <person name="Larry D.J."/>
            <person name="Kronmiller B."/>
            <person name="Shen D."/>
            <person name="Strem M.D."/>
            <person name="Melnick R.L."/>
            <person name="Guiltinan M.J."/>
            <person name="Tyler B.M."/>
            <person name="Meinhardt L.W."/>
            <person name="Bailey B.A."/>
        </authorList>
    </citation>
    <scope>NUCLEOTIDE SEQUENCE [LARGE SCALE GENOMIC DNA]</scope>
    <source>
        <strain evidence="2">zdho120</strain>
    </source>
</reference>
<evidence type="ECO:0000313" key="2">
    <source>
        <dbReference type="Proteomes" id="UP000198211"/>
    </source>
</evidence>
<dbReference type="STRING" id="4795.A0A225WWH9"/>
<dbReference type="EMBL" id="NBNE01000173">
    <property type="protein sequence ID" value="OWZ21973.1"/>
    <property type="molecule type" value="Genomic_DNA"/>
</dbReference>
<accession>A0A225WWH9</accession>
<organism evidence="1 2">
    <name type="scientific">Phytophthora megakarya</name>
    <dbReference type="NCBI Taxonomy" id="4795"/>
    <lineage>
        <taxon>Eukaryota</taxon>
        <taxon>Sar</taxon>
        <taxon>Stramenopiles</taxon>
        <taxon>Oomycota</taxon>
        <taxon>Peronosporomycetes</taxon>
        <taxon>Peronosporales</taxon>
        <taxon>Peronosporaceae</taxon>
        <taxon>Phytophthora</taxon>
    </lineage>
</organism>
<evidence type="ECO:0000313" key="1">
    <source>
        <dbReference type="EMBL" id="OWZ21973.1"/>
    </source>
</evidence>
<dbReference type="AlphaFoldDB" id="A0A225WWH9"/>
<sequence length="84" mass="9822">MYVYSIDTATVASVLGFSVRSLSRWYTRFRSTGNVSKSEPRTKTSRWSPEVCAFVRRYVENHPCFYFGELCYELQAIYKDSINV</sequence>
<dbReference type="InterPro" id="IPR009057">
    <property type="entry name" value="Homeodomain-like_sf"/>
</dbReference>
<gene>
    <name evidence="1" type="ORF">PHMEG_0003399</name>
</gene>
<proteinExistence type="predicted"/>
<name>A0A225WWH9_9STRA</name>
<dbReference type="SUPFAM" id="SSF46689">
    <property type="entry name" value="Homeodomain-like"/>
    <property type="match status" value="1"/>
</dbReference>